<evidence type="ECO:0000259" key="8">
    <source>
        <dbReference type="PROSITE" id="PS51742"/>
    </source>
</evidence>
<evidence type="ECO:0000256" key="3">
    <source>
        <dbReference type="ARBA" id="ARBA00023125"/>
    </source>
</evidence>
<feature type="compositionally biased region" description="Polar residues" evidence="6">
    <location>
        <begin position="376"/>
        <end position="386"/>
    </location>
</feature>
<dbReference type="CDD" id="cd11378">
    <property type="entry name" value="DUF296"/>
    <property type="match status" value="1"/>
</dbReference>
<dbReference type="Pfam" id="PF03479">
    <property type="entry name" value="PCC"/>
    <property type="match status" value="1"/>
</dbReference>
<feature type="region of interest" description="Disordered" evidence="6">
    <location>
        <begin position="345"/>
        <end position="393"/>
    </location>
</feature>
<dbReference type="InterPro" id="IPR039605">
    <property type="entry name" value="AHL"/>
</dbReference>
<dbReference type="InterPro" id="IPR017956">
    <property type="entry name" value="AT_hook_DNA-bd_motif"/>
</dbReference>
<evidence type="ECO:0000256" key="7">
    <source>
        <dbReference type="SAM" id="SignalP"/>
    </source>
</evidence>
<evidence type="ECO:0000256" key="5">
    <source>
        <dbReference type="RuleBase" id="RU367031"/>
    </source>
</evidence>
<evidence type="ECO:0000313" key="10">
    <source>
        <dbReference type="Proteomes" id="UP001172457"/>
    </source>
</evidence>
<dbReference type="GO" id="GO:0005634">
    <property type="term" value="C:nucleus"/>
    <property type="evidence" value="ECO:0007669"/>
    <property type="project" value="UniProtKB-SubCell"/>
</dbReference>
<dbReference type="PANTHER" id="PTHR31500:SF57">
    <property type="entry name" value="AT-HOOK MOTIF NUCLEAR-LOCALIZED PROTEIN 10"/>
    <property type="match status" value="1"/>
</dbReference>
<organism evidence="9 10">
    <name type="scientific">Centaurea solstitialis</name>
    <name type="common">yellow star-thistle</name>
    <dbReference type="NCBI Taxonomy" id="347529"/>
    <lineage>
        <taxon>Eukaryota</taxon>
        <taxon>Viridiplantae</taxon>
        <taxon>Streptophyta</taxon>
        <taxon>Embryophyta</taxon>
        <taxon>Tracheophyta</taxon>
        <taxon>Spermatophyta</taxon>
        <taxon>Magnoliopsida</taxon>
        <taxon>eudicotyledons</taxon>
        <taxon>Gunneridae</taxon>
        <taxon>Pentapetalae</taxon>
        <taxon>asterids</taxon>
        <taxon>campanulids</taxon>
        <taxon>Asterales</taxon>
        <taxon>Asteraceae</taxon>
        <taxon>Carduoideae</taxon>
        <taxon>Cardueae</taxon>
        <taxon>Centaureinae</taxon>
        <taxon>Centaurea</taxon>
    </lineage>
</organism>
<gene>
    <name evidence="9" type="ORF">OSB04_017911</name>
</gene>
<dbReference type="EMBL" id="JARYMX010000004">
    <property type="protein sequence ID" value="KAJ9553866.1"/>
    <property type="molecule type" value="Genomic_DNA"/>
</dbReference>
<feature type="region of interest" description="Disordered" evidence="6">
    <location>
        <begin position="82"/>
        <end position="139"/>
    </location>
</feature>
<feature type="domain" description="PPC" evidence="8">
    <location>
        <begin position="207"/>
        <end position="347"/>
    </location>
</feature>
<keyword evidence="5" id="KW-0539">Nucleus</keyword>
<proteinExistence type="predicted"/>
<comment type="domain">
    <text evidence="5">The PPC domain mediates interactions between AHL proteins.</text>
</comment>
<feature type="compositionally biased region" description="Gly residues" evidence="6">
    <location>
        <begin position="83"/>
        <end position="92"/>
    </location>
</feature>
<dbReference type="SUPFAM" id="SSF117856">
    <property type="entry name" value="AF0104/ALDC/Ptd012-like"/>
    <property type="match status" value="1"/>
</dbReference>
<feature type="chain" id="PRO_5041378754" description="AT-hook motif nuclear-localized protein" evidence="7">
    <location>
        <begin position="27"/>
        <end position="393"/>
    </location>
</feature>
<keyword evidence="7" id="KW-0732">Signal</keyword>
<feature type="compositionally biased region" description="Low complexity" evidence="6">
    <location>
        <begin position="164"/>
        <end position="176"/>
    </location>
</feature>
<comment type="function">
    <text evidence="1 5">Transcription factor that specifically binds AT-rich DNA sequences related to the nuclear matrix attachment regions (MARs).</text>
</comment>
<dbReference type="AlphaFoldDB" id="A0AA38WMG4"/>
<dbReference type="PROSITE" id="PS51742">
    <property type="entry name" value="PPC"/>
    <property type="match status" value="1"/>
</dbReference>
<comment type="subcellular location">
    <subcellularLocation>
        <location evidence="5">Nucleus</location>
    </subcellularLocation>
</comment>
<dbReference type="Gene3D" id="3.30.1330.80">
    <property type="entry name" value="Hypothetical protein, similar to alpha- acetolactate decarboxylase, domain 2"/>
    <property type="match status" value="1"/>
</dbReference>
<protein>
    <recommendedName>
        <fullName evidence="5">AT-hook motif nuclear-localized protein</fullName>
    </recommendedName>
</protein>
<dbReference type="SMART" id="SM00384">
    <property type="entry name" value="AT_hook"/>
    <property type="match status" value="2"/>
</dbReference>
<dbReference type="InterPro" id="IPR005175">
    <property type="entry name" value="PPC_dom"/>
</dbReference>
<dbReference type="GO" id="GO:0003680">
    <property type="term" value="F:minor groove of adenine-thymine-rich DNA binding"/>
    <property type="evidence" value="ECO:0007669"/>
    <property type="project" value="UniProtKB-UniRule"/>
</dbReference>
<evidence type="ECO:0000256" key="4">
    <source>
        <dbReference type="ARBA" id="ARBA00023163"/>
    </source>
</evidence>
<comment type="caution">
    <text evidence="9">The sequence shown here is derived from an EMBL/GenBank/DDBJ whole genome shotgun (WGS) entry which is preliminary data.</text>
</comment>
<sequence>MDKIICWKFRLFVVFILQFFERNDFGFIICMQMNGSESGGRIFEPSMAPVTSPPPGNSIRTTYTPGVPGSYGGVATDLMSSSGGSGGGGGGFHQNININEHVGGGGGESMMKKRGRPRKYGPDGSMSPSARAAAKLTPTGVTSAASLNGAFEQHQQQPPPQSAAPPISAAPVSSIPMDEGFASAKKARGRPPGSSNKKQKGESLGSAGFGFTPHIIVVQPGEDVLNKIMSFSQNGPRAVCIMSGIGVITNVTLRQAATSGGTATYEGRFDILALSGSFVLSEVFGQRTRTGGLSVTLSGPDGRVFGGVVAGLLVAASPVQVIVGSFLPENSKEGMTGNHVEPLAKVMPANHGTGPSSSPSHGTLSESSGGGGSPLNRGNENSSPQGMASMPWK</sequence>
<feature type="signal peptide" evidence="7">
    <location>
        <begin position="1"/>
        <end position="26"/>
    </location>
</feature>
<keyword evidence="4 5" id="KW-0804">Transcription</keyword>
<evidence type="ECO:0000256" key="2">
    <source>
        <dbReference type="ARBA" id="ARBA00023015"/>
    </source>
</evidence>
<dbReference type="Proteomes" id="UP001172457">
    <property type="component" value="Chromosome 4"/>
</dbReference>
<accession>A0AA38WMG4</accession>
<feature type="compositionally biased region" description="Low complexity" evidence="6">
    <location>
        <begin position="351"/>
        <end position="367"/>
    </location>
</feature>
<dbReference type="PANTHER" id="PTHR31500">
    <property type="entry name" value="AT-HOOK MOTIF NUCLEAR-LOCALIZED PROTEIN 9"/>
    <property type="match status" value="1"/>
</dbReference>
<feature type="region of interest" description="Disordered" evidence="6">
    <location>
        <begin position="151"/>
        <end position="206"/>
    </location>
</feature>
<evidence type="ECO:0000256" key="1">
    <source>
        <dbReference type="ARBA" id="ARBA00003687"/>
    </source>
</evidence>
<keyword evidence="2 5" id="KW-0805">Transcription regulation</keyword>
<keyword evidence="10" id="KW-1185">Reference proteome</keyword>
<keyword evidence="3 5" id="KW-0238">DNA-binding</keyword>
<name>A0AA38WMG4_9ASTR</name>
<evidence type="ECO:0000256" key="6">
    <source>
        <dbReference type="SAM" id="MobiDB-lite"/>
    </source>
</evidence>
<reference evidence="9" key="1">
    <citation type="submission" date="2023-03" db="EMBL/GenBank/DDBJ databases">
        <title>Chromosome-scale reference genome and RAD-based genetic map of yellow starthistle (Centaurea solstitialis) reveal putative structural variation and QTLs associated with invader traits.</title>
        <authorList>
            <person name="Reatini B."/>
            <person name="Cang F.A."/>
            <person name="Jiang Q."/>
            <person name="Mckibben M.T.W."/>
            <person name="Barker M.S."/>
            <person name="Rieseberg L.H."/>
            <person name="Dlugosch K.M."/>
        </authorList>
    </citation>
    <scope>NUCLEOTIDE SEQUENCE</scope>
    <source>
        <strain evidence="9">CAN-66</strain>
        <tissue evidence="9">Leaf</tissue>
    </source>
</reference>
<evidence type="ECO:0000313" key="9">
    <source>
        <dbReference type="EMBL" id="KAJ9553866.1"/>
    </source>
</evidence>